<dbReference type="EnsemblBacteria" id="ACZ19144">
    <property type="protein sequence ID" value="ACZ19144"/>
    <property type="gene ID" value="Taci_0912"/>
</dbReference>
<feature type="domain" description="Nudix hydrolase" evidence="3">
    <location>
        <begin position="1"/>
        <end position="129"/>
    </location>
</feature>
<comment type="cofactor">
    <cofactor evidence="1">
        <name>Mg(2+)</name>
        <dbReference type="ChEBI" id="CHEBI:18420"/>
    </cofactor>
</comment>
<dbReference type="RefSeq" id="WP_012869659.1">
    <property type="nucleotide sequence ID" value="NC_013522.1"/>
</dbReference>
<dbReference type="KEGG" id="tai:Taci_0912"/>
<gene>
    <name evidence="4" type="ordered locus">Taci_0912</name>
</gene>
<dbReference type="SMR" id="D1BA41"/>
<dbReference type="Gene3D" id="3.90.79.10">
    <property type="entry name" value="Nucleoside Triphosphate Pyrophosphohydrolase"/>
    <property type="match status" value="1"/>
</dbReference>
<dbReference type="OrthoDB" id="9787880at2"/>
<dbReference type="EMBL" id="CP001818">
    <property type="protein sequence ID" value="ACZ19144.1"/>
    <property type="molecule type" value="Genomic_DNA"/>
</dbReference>
<keyword evidence="2 4" id="KW-0378">Hydrolase</keyword>
<dbReference type="PROSITE" id="PS00893">
    <property type="entry name" value="NUDIX_BOX"/>
    <property type="match status" value="1"/>
</dbReference>
<dbReference type="PANTHER" id="PTHR43046:SF14">
    <property type="entry name" value="MUTT_NUDIX FAMILY PROTEIN"/>
    <property type="match status" value="1"/>
</dbReference>
<dbReference type="PANTHER" id="PTHR43046">
    <property type="entry name" value="GDP-MANNOSE MANNOSYL HYDROLASE"/>
    <property type="match status" value="1"/>
</dbReference>
<evidence type="ECO:0000313" key="5">
    <source>
        <dbReference type="Proteomes" id="UP000002030"/>
    </source>
</evidence>
<evidence type="ECO:0000256" key="1">
    <source>
        <dbReference type="ARBA" id="ARBA00001946"/>
    </source>
</evidence>
<organism evidence="4 5">
    <name type="scientific">Thermanaerovibrio acidaminovorans (strain ATCC 49978 / DSM 6589 / Su883)</name>
    <name type="common">Selenomonas acidaminovorans</name>
    <dbReference type="NCBI Taxonomy" id="525903"/>
    <lineage>
        <taxon>Bacteria</taxon>
        <taxon>Thermotogati</taxon>
        <taxon>Synergistota</taxon>
        <taxon>Synergistia</taxon>
        <taxon>Synergistales</taxon>
        <taxon>Synergistaceae</taxon>
        <taxon>Thermanaerovibrio</taxon>
    </lineage>
</organism>
<name>D1BA41_THEAS</name>
<keyword evidence="5" id="KW-1185">Reference proteome</keyword>
<dbReference type="Proteomes" id="UP000002030">
    <property type="component" value="Chromosome"/>
</dbReference>
<sequence length="146" mass="15723">MKVRVGAMILKGDRLLTMEYLHQGGSLLSLPGGGVDGDEGLDLALSRELQEELGVRAQVGPLVLVAQAAPFGAKEATLHLIFLCDIDGDPALNPLETSANSIRWVPVEELAEGDLILYPDVRPYLMEAISSRVGVRPVRIPGRGWL</sequence>
<evidence type="ECO:0000259" key="3">
    <source>
        <dbReference type="PROSITE" id="PS51462"/>
    </source>
</evidence>
<dbReference type="eggNOG" id="COG1051">
    <property type="taxonomic scope" value="Bacteria"/>
</dbReference>
<proteinExistence type="predicted"/>
<evidence type="ECO:0000256" key="2">
    <source>
        <dbReference type="ARBA" id="ARBA00022801"/>
    </source>
</evidence>
<protein>
    <submittedName>
        <fullName evidence="4">NUDIX hydrolase</fullName>
    </submittedName>
</protein>
<dbReference type="PATRIC" id="fig|525903.6.peg.914"/>
<reference evidence="4 5" key="1">
    <citation type="journal article" date="2009" name="Stand. Genomic Sci.">
        <title>Complete genome sequence of Thermanaerovibrio acidaminovorans type strain (Su883).</title>
        <authorList>
            <person name="Chovatia M."/>
            <person name="Sikorski J."/>
            <person name="Schroder M."/>
            <person name="Lapidus A."/>
            <person name="Nolan M."/>
            <person name="Tice H."/>
            <person name="Glavina Del Rio T."/>
            <person name="Copeland A."/>
            <person name="Cheng J.F."/>
            <person name="Lucas S."/>
            <person name="Chen F."/>
            <person name="Bruce D."/>
            <person name="Goodwin L."/>
            <person name="Pitluck S."/>
            <person name="Ivanova N."/>
            <person name="Mavromatis K."/>
            <person name="Ovchinnikova G."/>
            <person name="Pati A."/>
            <person name="Chen A."/>
            <person name="Palaniappan K."/>
            <person name="Land M."/>
            <person name="Hauser L."/>
            <person name="Chang Y.J."/>
            <person name="Jeffries C.D."/>
            <person name="Chain P."/>
            <person name="Saunders E."/>
            <person name="Detter J.C."/>
            <person name="Brettin T."/>
            <person name="Rohde M."/>
            <person name="Goker M."/>
            <person name="Spring S."/>
            <person name="Bristow J."/>
            <person name="Markowitz V."/>
            <person name="Hugenholtz P."/>
            <person name="Kyrpides N.C."/>
            <person name="Klenk H.P."/>
            <person name="Eisen J.A."/>
        </authorList>
    </citation>
    <scope>NUCLEOTIDE SEQUENCE [LARGE SCALE GENOMIC DNA]</scope>
    <source>
        <strain evidence="5">ATCC 49978 / DSM 6589 / Su883</strain>
    </source>
</reference>
<dbReference type="SUPFAM" id="SSF55811">
    <property type="entry name" value="Nudix"/>
    <property type="match status" value="1"/>
</dbReference>
<dbReference type="InterPro" id="IPR015797">
    <property type="entry name" value="NUDIX_hydrolase-like_dom_sf"/>
</dbReference>
<dbReference type="Pfam" id="PF00293">
    <property type="entry name" value="NUDIX"/>
    <property type="match status" value="1"/>
</dbReference>
<evidence type="ECO:0000313" key="4">
    <source>
        <dbReference type="EMBL" id="ACZ19144.1"/>
    </source>
</evidence>
<accession>D1BA41</accession>
<dbReference type="STRING" id="525903.Taci_0912"/>
<dbReference type="GO" id="GO:0016787">
    <property type="term" value="F:hydrolase activity"/>
    <property type="evidence" value="ECO:0007669"/>
    <property type="project" value="UniProtKB-KW"/>
</dbReference>
<dbReference type="PROSITE" id="PS51462">
    <property type="entry name" value="NUDIX"/>
    <property type="match status" value="1"/>
</dbReference>
<dbReference type="AlphaFoldDB" id="D1BA41"/>
<dbReference type="InterPro" id="IPR000086">
    <property type="entry name" value="NUDIX_hydrolase_dom"/>
</dbReference>
<dbReference type="InterPro" id="IPR020084">
    <property type="entry name" value="NUDIX_hydrolase_CS"/>
</dbReference>
<dbReference type="HOGENOM" id="CLU_037162_18_5_0"/>